<dbReference type="InterPro" id="IPR002645">
    <property type="entry name" value="STAS_dom"/>
</dbReference>
<dbReference type="CDD" id="cd07043">
    <property type="entry name" value="STAS_anti-anti-sigma_factors"/>
    <property type="match status" value="1"/>
</dbReference>
<keyword evidence="5" id="KW-1185">Reference proteome</keyword>
<organism evidence="4 5">
    <name type="scientific">Planosporangium thailandense</name>
    <dbReference type="NCBI Taxonomy" id="765197"/>
    <lineage>
        <taxon>Bacteria</taxon>
        <taxon>Bacillati</taxon>
        <taxon>Actinomycetota</taxon>
        <taxon>Actinomycetes</taxon>
        <taxon>Micromonosporales</taxon>
        <taxon>Micromonosporaceae</taxon>
        <taxon>Planosporangium</taxon>
    </lineage>
</organism>
<comment type="caution">
    <text evidence="4">The sequence shown here is derived from an EMBL/GenBank/DDBJ whole genome shotgun (WGS) entry which is preliminary data.</text>
</comment>
<protein>
    <recommendedName>
        <fullName evidence="2">Anti-sigma factor antagonist</fullName>
    </recommendedName>
</protein>
<proteinExistence type="inferred from homology"/>
<dbReference type="PROSITE" id="PS50801">
    <property type="entry name" value="STAS"/>
    <property type="match status" value="1"/>
</dbReference>
<comment type="similarity">
    <text evidence="1 2">Belongs to the anti-sigma-factor antagonist family.</text>
</comment>
<sequence>MKLTCATRSNGDEFVITLVGDADLTTVDQLRAALTGAVAGRPARIVVDVGGLAFIDSVGIGALVVASHAARQHGLEFVLTRPRGYVLRALTVTGVLDALTRAGKAGAA</sequence>
<feature type="domain" description="STAS" evidence="3">
    <location>
        <begin position="15"/>
        <end position="108"/>
    </location>
</feature>
<reference evidence="4 5" key="1">
    <citation type="submission" date="2020-03" db="EMBL/GenBank/DDBJ databases">
        <title>WGS of the type strain of Planosporangium spp.</title>
        <authorList>
            <person name="Thawai C."/>
        </authorList>
    </citation>
    <scope>NUCLEOTIDE SEQUENCE [LARGE SCALE GENOMIC DNA]</scope>
    <source>
        <strain evidence="4 5">TBRC 5610</strain>
    </source>
</reference>
<name>A0ABX0XZD3_9ACTN</name>
<dbReference type="SUPFAM" id="SSF52091">
    <property type="entry name" value="SpoIIaa-like"/>
    <property type="match status" value="1"/>
</dbReference>
<dbReference type="InterPro" id="IPR036513">
    <property type="entry name" value="STAS_dom_sf"/>
</dbReference>
<dbReference type="Proteomes" id="UP000722989">
    <property type="component" value="Unassembled WGS sequence"/>
</dbReference>
<gene>
    <name evidence="4" type="ORF">HC031_15715</name>
</gene>
<dbReference type="PANTHER" id="PTHR33495:SF2">
    <property type="entry name" value="ANTI-SIGMA FACTOR ANTAGONIST TM_1081-RELATED"/>
    <property type="match status" value="1"/>
</dbReference>
<dbReference type="EMBL" id="JAATVY010000010">
    <property type="protein sequence ID" value="NJC71148.1"/>
    <property type="molecule type" value="Genomic_DNA"/>
</dbReference>
<dbReference type="PANTHER" id="PTHR33495">
    <property type="entry name" value="ANTI-SIGMA FACTOR ANTAGONIST TM_1081-RELATED-RELATED"/>
    <property type="match status" value="1"/>
</dbReference>
<evidence type="ECO:0000313" key="4">
    <source>
        <dbReference type="EMBL" id="NJC71148.1"/>
    </source>
</evidence>
<dbReference type="Gene3D" id="3.30.750.24">
    <property type="entry name" value="STAS domain"/>
    <property type="match status" value="1"/>
</dbReference>
<dbReference type="RefSeq" id="WP_167926064.1">
    <property type="nucleotide sequence ID" value="NZ_JAATVY010000010.1"/>
</dbReference>
<evidence type="ECO:0000256" key="2">
    <source>
        <dbReference type="RuleBase" id="RU003749"/>
    </source>
</evidence>
<dbReference type="NCBIfam" id="TIGR00377">
    <property type="entry name" value="ant_ant_sig"/>
    <property type="match status" value="1"/>
</dbReference>
<evidence type="ECO:0000256" key="1">
    <source>
        <dbReference type="ARBA" id="ARBA00009013"/>
    </source>
</evidence>
<evidence type="ECO:0000259" key="3">
    <source>
        <dbReference type="PROSITE" id="PS50801"/>
    </source>
</evidence>
<dbReference type="Pfam" id="PF01740">
    <property type="entry name" value="STAS"/>
    <property type="match status" value="1"/>
</dbReference>
<accession>A0ABX0XZD3</accession>
<evidence type="ECO:0000313" key="5">
    <source>
        <dbReference type="Proteomes" id="UP000722989"/>
    </source>
</evidence>
<dbReference type="InterPro" id="IPR003658">
    <property type="entry name" value="Anti-sigma_ant"/>
</dbReference>